<keyword evidence="1" id="KW-0812">Transmembrane</keyword>
<organism evidence="2 3">
    <name type="scientific">Ramlibacter tataouinensis</name>
    <dbReference type="NCBI Taxonomy" id="94132"/>
    <lineage>
        <taxon>Bacteria</taxon>
        <taxon>Pseudomonadati</taxon>
        <taxon>Pseudomonadota</taxon>
        <taxon>Betaproteobacteria</taxon>
        <taxon>Burkholderiales</taxon>
        <taxon>Comamonadaceae</taxon>
        <taxon>Ramlibacter</taxon>
    </lineage>
</organism>
<dbReference type="RefSeq" id="WP_061500979.1">
    <property type="nucleotide sequence ID" value="NZ_CP010951.1"/>
</dbReference>
<gene>
    <name evidence="2" type="ORF">UC35_14810</name>
</gene>
<dbReference type="Proteomes" id="UP000070433">
    <property type="component" value="Chromosome"/>
</dbReference>
<accession>A0A127JVF5</accession>
<keyword evidence="1" id="KW-0472">Membrane</keyword>
<evidence type="ECO:0000256" key="1">
    <source>
        <dbReference type="SAM" id="Phobius"/>
    </source>
</evidence>
<feature type="transmembrane region" description="Helical" evidence="1">
    <location>
        <begin position="15"/>
        <end position="34"/>
    </location>
</feature>
<dbReference type="AlphaFoldDB" id="A0A127JVF5"/>
<feature type="transmembrane region" description="Helical" evidence="1">
    <location>
        <begin position="46"/>
        <end position="67"/>
    </location>
</feature>
<dbReference type="InterPro" id="IPR021218">
    <property type="entry name" value="DUF2784"/>
</dbReference>
<dbReference type="Pfam" id="PF10861">
    <property type="entry name" value="DUF2784"/>
    <property type="match status" value="1"/>
</dbReference>
<sequence length="137" mass="15390">MFASSPYQLLADAVLSLHVAIVVFVVAGLLLIVLGNMRGWRWVNALWFRLLHLATIVIVAAQAWLGVVCPLTTLEMWLRARAQAPTYSGSFIEHWLQALLYWQAPDWVFALAYTVFALAVALTWWRFPPVRPGVANG</sequence>
<dbReference type="OrthoDB" id="370375at2"/>
<proteinExistence type="predicted"/>
<evidence type="ECO:0000313" key="2">
    <source>
        <dbReference type="EMBL" id="AMO23901.1"/>
    </source>
</evidence>
<reference evidence="2 3" key="1">
    <citation type="journal article" date="2014" name="Int. J. Syst. Evol. Microbiol.">
        <title>Ramlibacter solisilvae sp. nov., isolated from forest soil, and emended description of the genus Ramlibacter.</title>
        <authorList>
            <person name="Lee H.J."/>
            <person name="Lee S.H."/>
            <person name="Lee S.S."/>
            <person name="Lee J.S."/>
            <person name="Kim Y."/>
            <person name="Kim S.C."/>
            <person name="Jeon C.O."/>
        </authorList>
    </citation>
    <scope>NUCLEOTIDE SEQUENCE [LARGE SCALE GENOMIC DNA]</scope>
    <source>
        <strain evidence="2 3">5-10</strain>
    </source>
</reference>
<protein>
    <submittedName>
        <fullName evidence="2">Membrane protein</fullName>
    </submittedName>
</protein>
<dbReference type="EMBL" id="CP010951">
    <property type="protein sequence ID" value="AMO23901.1"/>
    <property type="molecule type" value="Genomic_DNA"/>
</dbReference>
<dbReference type="PATRIC" id="fig|94132.3.peg.3013"/>
<name>A0A127JVF5_9BURK</name>
<keyword evidence="1" id="KW-1133">Transmembrane helix</keyword>
<feature type="transmembrane region" description="Helical" evidence="1">
    <location>
        <begin position="107"/>
        <end position="125"/>
    </location>
</feature>
<keyword evidence="3" id="KW-1185">Reference proteome</keyword>
<evidence type="ECO:0000313" key="3">
    <source>
        <dbReference type="Proteomes" id="UP000070433"/>
    </source>
</evidence>